<dbReference type="InterPro" id="IPR039448">
    <property type="entry name" value="Beta_helix"/>
</dbReference>
<gene>
    <name evidence="2" type="ORF">SAMN05216464_10660</name>
</gene>
<dbReference type="OrthoDB" id="9795222at2"/>
<dbReference type="InterPro" id="IPR012334">
    <property type="entry name" value="Pectin_lyas_fold"/>
</dbReference>
<dbReference type="Gene3D" id="2.160.20.10">
    <property type="entry name" value="Single-stranded right-handed beta-helix, Pectin lyase-like"/>
    <property type="match status" value="2"/>
</dbReference>
<dbReference type="InterPro" id="IPR006626">
    <property type="entry name" value="PbH1"/>
</dbReference>
<proteinExistence type="predicted"/>
<dbReference type="STRING" id="1391627.SAMN05216464_10660"/>
<dbReference type="SUPFAM" id="SSF51126">
    <property type="entry name" value="Pectin lyase-like"/>
    <property type="match status" value="2"/>
</dbReference>
<protein>
    <submittedName>
        <fullName evidence="2">Parallel beta-helix repeat (Two copies)</fullName>
    </submittedName>
</protein>
<feature type="domain" description="Right handed beta helix" evidence="1">
    <location>
        <begin position="299"/>
        <end position="461"/>
    </location>
</feature>
<name>A0A1G7CQW3_9SPHI</name>
<accession>A0A1G7CQW3</accession>
<reference evidence="2 3" key="1">
    <citation type="submission" date="2016-10" db="EMBL/GenBank/DDBJ databases">
        <authorList>
            <person name="de Groot N.N."/>
        </authorList>
    </citation>
    <scope>NUCLEOTIDE SEQUENCE [LARGE SCALE GENOMIC DNA]</scope>
    <source>
        <strain evidence="2 3">47C3B</strain>
    </source>
</reference>
<dbReference type="Pfam" id="PF13229">
    <property type="entry name" value="Beta_helix"/>
    <property type="match status" value="1"/>
</dbReference>
<dbReference type="Proteomes" id="UP000199072">
    <property type="component" value="Unassembled WGS sequence"/>
</dbReference>
<evidence type="ECO:0000313" key="2">
    <source>
        <dbReference type="EMBL" id="SDE41718.1"/>
    </source>
</evidence>
<sequence length="724" mass="75516">MPLLPEGWVPAGLTPTYINATSFSFTGNQTAIVAKQRRVRASLGSAYLYGYVVSAVYSTVTTVTVKWDSGSLTSALSAVDMGISDSLNTDIPQQFQYFLNVKDPRFGAVGNGTTDDTAAINNAVAYLNTYGGGKLFFPAGTYRVSLITVTTNITIEGEGIDKTIIKRTDSATGGVLLVNARNLRFTAIDITFDGNRTNNTNQAHTVTVVTGVFEVLFERCRFTGGKGYGVGLNIGDNNSNKISNGLRRISMCQFDNNDGYGLQCTQENHIHLLDNEVFSNNSGGVSISWYVFPPVTGSQQNYLISRNKIYSNQGSGLFILGYYTGGTAQHLIYGPRPSANLNFQVDANQFYLNSSYGLAVQADGAVVTNNLCYSNGVYGQPLASVVAGILCNSAGAIISGNICKQNTGYGIDAGGTIYSTISGNYIVNNAAQTGGGFIGLNVGACQHSIVSGNVLENNGGASGVQIDVPGSDGAADASFDQLMTAMKITGNQISLSTATQIGIDVRRLADLVTVENNTVNGFSDNNNIIVTTPGRVVSRGNTFSSNGYLGALIPSAATLIIPDAGEYFVVTGTTAITDIRTFSQQTYYRKVLDIQITNGGSGYSPASPPVITISGGGGSGATAIADVSNSGKVVSVHITNPGSGYTSLPAITITGGGGTGASGTAVVGCNNTRGRNFTLLFLDGLTINSGNNIVLPVPSIAATAGSCMSFIGQFNILYQTSRTS</sequence>
<dbReference type="RefSeq" id="WP_091149982.1">
    <property type="nucleotide sequence ID" value="NZ_FNAI01000006.1"/>
</dbReference>
<dbReference type="SMART" id="SM00710">
    <property type="entry name" value="PbH1"/>
    <property type="match status" value="9"/>
</dbReference>
<keyword evidence="3" id="KW-1185">Reference proteome</keyword>
<organism evidence="2 3">
    <name type="scientific">Mucilaginibacter pineti</name>
    <dbReference type="NCBI Taxonomy" id="1391627"/>
    <lineage>
        <taxon>Bacteria</taxon>
        <taxon>Pseudomonadati</taxon>
        <taxon>Bacteroidota</taxon>
        <taxon>Sphingobacteriia</taxon>
        <taxon>Sphingobacteriales</taxon>
        <taxon>Sphingobacteriaceae</taxon>
        <taxon>Mucilaginibacter</taxon>
    </lineage>
</organism>
<evidence type="ECO:0000259" key="1">
    <source>
        <dbReference type="Pfam" id="PF13229"/>
    </source>
</evidence>
<dbReference type="InterPro" id="IPR011050">
    <property type="entry name" value="Pectin_lyase_fold/virulence"/>
</dbReference>
<evidence type="ECO:0000313" key="3">
    <source>
        <dbReference type="Proteomes" id="UP000199072"/>
    </source>
</evidence>
<dbReference type="EMBL" id="FNAI01000006">
    <property type="protein sequence ID" value="SDE41718.1"/>
    <property type="molecule type" value="Genomic_DNA"/>
</dbReference>
<dbReference type="AlphaFoldDB" id="A0A1G7CQW3"/>